<organism evidence="1 2">
    <name type="scientific">Phytophthora sojae (strain P6497)</name>
    <name type="common">Soybean stem and root rot agent</name>
    <name type="synonym">Phytophthora megasperma f. sp. glycines</name>
    <dbReference type="NCBI Taxonomy" id="1094619"/>
    <lineage>
        <taxon>Eukaryota</taxon>
        <taxon>Sar</taxon>
        <taxon>Stramenopiles</taxon>
        <taxon>Oomycota</taxon>
        <taxon>Peronosporomycetes</taxon>
        <taxon>Peronosporales</taxon>
        <taxon>Peronosporaceae</taxon>
        <taxon>Phytophthora</taxon>
    </lineage>
</organism>
<dbReference type="InParanoid" id="G4Z8C9"/>
<dbReference type="KEGG" id="psoj:PHYSODRAFT_496953"/>
<evidence type="ECO:0000313" key="1">
    <source>
        <dbReference type="EMBL" id="EGZ21849.1"/>
    </source>
</evidence>
<protein>
    <recommendedName>
        <fullName evidence="3">FIST domain-containing protein</fullName>
    </recommendedName>
</protein>
<sequence>MLCVCSEWRKVVTEAKTSLPEWRSTVLGPAASGAESLELLRANHLNWADTRFAPDLVLLSAASKDCSPWYSGGYWEEAIAAMEEAKLLPPRCKVVGLFTMNAVLGGREPEEEVELEENTDSSAVTLSVSIAHLPETTLEMAEFDRKDLRRSHHGGIELENPFTALGEQDTPSFLMFGGNDRSARHLLPAIKEWHPGAAVVGAVSPLVDRCAPLAAYSGGQQATSRPRPRGQVLFSSTLLLRLHGKVGVKAFSSSGYHPITPVLRCERASALDNSSQIMMYDLVSTLASEEVHIMDLLDPAEVTAIHQENRTMNIFSCRESAPLEHLFNCCRVTETNPTLPAAHIERLEFVVPAFNNLMMSEPGLHWEEGVYGLLASHHSARTSQALTKSLRSTQERLSSANERALGALVIAGVLNEVEDPVHAKDVTKLFADTFQGLHISGCVVGISVGPIALPGGLQPPAVMNIAQVQAHTTCGAIFYTKA</sequence>
<name>G4Z8C9_PHYSP</name>
<evidence type="ECO:0008006" key="3">
    <source>
        <dbReference type="Google" id="ProtNLM"/>
    </source>
</evidence>
<accession>G4Z8C9</accession>
<dbReference type="AlphaFoldDB" id="G4Z8C9"/>
<dbReference type="RefSeq" id="XP_009524566.1">
    <property type="nucleotide sequence ID" value="XM_009526271.1"/>
</dbReference>
<proteinExistence type="predicted"/>
<dbReference type="OMA" id="VQTHTTC"/>
<dbReference type="GeneID" id="20657379"/>
<gene>
    <name evidence="1" type="ORF">PHYSODRAFT_496953</name>
</gene>
<reference evidence="1 2" key="1">
    <citation type="journal article" date="2006" name="Science">
        <title>Phytophthora genome sequences uncover evolutionary origins and mechanisms of pathogenesis.</title>
        <authorList>
            <person name="Tyler B.M."/>
            <person name="Tripathy S."/>
            <person name="Zhang X."/>
            <person name="Dehal P."/>
            <person name="Jiang R.H."/>
            <person name="Aerts A."/>
            <person name="Arredondo F.D."/>
            <person name="Baxter L."/>
            <person name="Bensasson D."/>
            <person name="Beynon J.L."/>
            <person name="Chapman J."/>
            <person name="Damasceno C.M."/>
            <person name="Dorrance A.E."/>
            <person name="Dou D."/>
            <person name="Dickerman A.W."/>
            <person name="Dubchak I.L."/>
            <person name="Garbelotto M."/>
            <person name="Gijzen M."/>
            <person name="Gordon S.G."/>
            <person name="Govers F."/>
            <person name="Grunwald N.J."/>
            <person name="Huang W."/>
            <person name="Ivors K.L."/>
            <person name="Jones R.W."/>
            <person name="Kamoun S."/>
            <person name="Krampis K."/>
            <person name="Lamour K.H."/>
            <person name="Lee M.K."/>
            <person name="McDonald W.H."/>
            <person name="Medina M."/>
            <person name="Meijer H.J."/>
            <person name="Nordberg E.K."/>
            <person name="Maclean D.J."/>
            <person name="Ospina-Giraldo M.D."/>
            <person name="Morris P.F."/>
            <person name="Phuntumart V."/>
            <person name="Putnam N.H."/>
            <person name="Rash S."/>
            <person name="Rose J.K."/>
            <person name="Sakihama Y."/>
            <person name="Salamov A.A."/>
            <person name="Savidor A."/>
            <person name="Scheuring C.F."/>
            <person name="Smith B.M."/>
            <person name="Sobral B.W."/>
            <person name="Terry A."/>
            <person name="Torto-Alalibo T.A."/>
            <person name="Win J."/>
            <person name="Xu Z."/>
            <person name="Zhang H."/>
            <person name="Grigoriev I.V."/>
            <person name="Rokhsar D.S."/>
            <person name="Boore J.L."/>
        </authorList>
    </citation>
    <scope>NUCLEOTIDE SEQUENCE [LARGE SCALE GENOMIC DNA]</scope>
    <source>
        <strain evidence="1 2">P6497</strain>
    </source>
</reference>
<keyword evidence="2" id="KW-1185">Reference proteome</keyword>
<dbReference type="Proteomes" id="UP000002640">
    <property type="component" value="Unassembled WGS sequence"/>
</dbReference>
<dbReference type="EMBL" id="JH159153">
    <property type="protein sequence ID" value="EGZ21849.1"/>
    <property type="molecule type" value="Genomic_DNA"/>
</dbReference>
<evidence type="ECO:0000313" key="2">
    <source>
        <dbReference type="Proteomes" id="UP000002640"/>
    </source>
</evidence>